<sequence length="509" mass="56822">MSARRPFPADVIRDLAYSTRWHVRSWLRPAKVDRYEGGDERFPTIVPIAGIFERWDFLIPVLDRLHEVGYPICPLPELKRNAGAVRALAAMVLDEIERRGLDEVILLGHSKGGLVAKAVLVLAAKRARAGTSRTTVHGAIAIAAPFAGTRLVDAFADDPELGMFCRTSETTRTLDAYDDVDRRIIAIVPEADEIVSEPGLIEFGRNVIVPLGGHGRVLGDWRTKRAALRAAWILGVEGGNQCVPEPPKLCAPRAADHPLDRERGVVWRRRRVFDMRDWPLRTIDYLWALRAQFASLFLSKRTVRRWEHGRADGATIVLVPGVFERAGFLRSLAEQLRMNGHSVYLVNSLGWNRASLGESARRLERELELRGLDDVIVIAHSKGGLIAKAAMLRPRGDRIRHLIAIATPFAGSKYAQLFADPALRVFSPEHPELRGLARERGVNERITTVQPEFDPHIPTDVEAFALGTLPGAHERIVLPLAGHFRLLDDPRLLEIVTRVIRAQWPGASR</sequence>
<dbReference type="Gene3D" id="3.40.50.1820">
    <property type="entry name" value="alpha/beta hydrolase"/>
    <property type="match status" value="2"/>
</dbReference>
<evidence type="ECO:0000313" key="1">
    <source>
        <dbReference type="EMBL" id="MCT2042164.1"/>
    </source>
</evidence>
<proteinExistence type="predicted"/>
<evidence type="ECO:0000313" key="2">
    <source>
        <dbReference type="Proteomes" id="UP001525379"/>
    </source>
</evidence>
<dbReference type="PANTHER" id="PTHR37946:SF1">
    <property type="entry name" value="SLL1969 PROTEIN"/>
    <property type="match status" value="1"/>
</dbReference>
<reference evidence="1 2" key="1">
    <citation type="submission" date="2022-04" db="EMBL/GenBank/DDBJ databases">
        <title>Human microbiome associated bacterial genomes.</title>
        <authorList>
            <person name="Sandstrom S."/>
            <person name="Salamzade R."/>
            <person name="Kalan L.R."/>
        </authorList>
    </citation>
    <scope>NUCLEOTIDE SEQUENCE [LARGE SCALE GENOMIC DNA]</scope>
    <source>
        <strain evidence="2">p3-SID1799</strain>
    </source>
</reference>
<dbReference type="RefSeq" id="WP_260103792.1">
    <property type="nucleotide sequence ID" value="NZ_JALXSQ010000005.1"/>
</dbReference>
<dbReference type="SUPFAM" id="SSF53474">
    <property type="entry name" value="alpha/beta-Hydrolases"/>
    <property type="match status" value="2"/>
</dbReference>
<dbReference type="GO" id="GO:0016787">
    <property type="term" value="F:hydrolase activity"/>
    <property type="evidence" value="ECO:0007669"/>
    <property type="project" value="UniProtKB-KW"/>
</dbReference>
<gene>
    <name evidence="1" type="ORF">M3D15_02235</name>
</gene>
<accession>A0ABT2HV21</accession>
<dbReference type="Proteomes" id="UP001525379">
    <property type="component" value="Unassembled WGS sequence"/>
</dbReference>
<keyword evidence="2" id="KW-1185">Reference proteome</keyword>
<protein>
    <submittedName>
        <fullName evidence="1">Alpha/beta hydrolase</fullName>
    </submittedName>
</protein>
<name>A0ABT2HV21_9MICO</name>
<keyword evidence="1" id="KW-0378">Hydrolase</keyword>
<dbReference type="InterPro" id="IPR029058">
    <property type="entry name" value="AB_hydrolase_fold"/>
</dbReference>
<dbReference type="EMBL" id="JALXSQ010000005">
    <property type="protein sequence ID" value="MCT2042164.1"/>
    <property type="molecule type" value="Genomic_DNA"/>
</dbReference>
<organism evidence="1 2">
    <name type="scientific">Pseudoclavibacter albus</name>
    <dbReference type="NCBI Taxonomy" id="272241"/>
    <lineage>
        <taxon>Bacteria</taxon>
        <taxon>Bacillati</taxon>
        <taxon>Actinomycetota</taxon>
        <taxon>Actinomycetes</taxon>
        <taxon>Micrococcales</taxon>
        <taxon>Microbacteriaceae</taxon>
        <taxon>Pseudoclavibacter</taxon>
    </lineage>
</organism>
<dbReference type="PANTHER" id="PTHR37946">
    <property type="entry name" value="SLL1969 PROTEIN"/>
    <property type="match status" value="1"/>
</dbReference>
<comment type="caution">
    <text evidence="1">The sequence shown here is derived from an EMBL/GenBank/DDBJ whole genome shotgun (WGS) entry which is preliminary data.</text>
</comment>